<organism evidence="8 9">
    <name type="scientific">Clonostachys chloroleuca</name>
    <dbReference type="NCBI Taxonomy" id="1926264"/>
    <lineage>
        <taxon>Eukaryota</taxon>
        <taxon>Fungi</taxon>
        <taxon>Dikarya</taxon>
        <taxon>Ascomycota</taxon>
        <taxon>Pezizomycotina</taxon>
        <taxon>Sordariomycetes</taxon>
        <taxon>Hypocreomycetidae</taxon>
        <taxon>Hypocreales</taxon>
        <taxon>Bionectriaceae</taxon>
        <taxon>Clonostachys</taxon>
    </lineage>
</organism>
<dbReference type="GO" id="GO:0022857">
    <property type="term" value="F:transmembrane transporter activity"/>
    <property type="evidence" value="ECO:0007669"/>
    <property type="project" value="InterPro"/>
</dbReference>
<feature type="transmembrane region" description="Helical" evidence="7">
    <location>
        <begin position="417"/>
        <end position="438"/>
    </location>
</feature>
<dbReference type="PIRSF" id="PIRSF006060">
    <property type="entry name" value="AA_transporter"/>
    <property type="match status" value="1"/>
</dbReference>
<dbReference type="PANTHER" id="PTHR45649">
    <property type="entry name" value="AMINO-ACID PERMEASE BAT1"/>
    <property type="match status" value="1"/>
</dbReference>
<dbReference type="GO" id="GO:0016020">
    <property type="term" value="C:membrane"/>
    <property type="evidence" value="ECO:0007669"/>
    <property type="project" value="UniProtKB-SubCell"/>
</dbReference>
<dbReference type="Pfam" id="PF13520">
    <property type="entry name" value="AA_permease_2"/>
    <property type="match status" value="1"/>
</dbReference>
<feature type="transmembrane region" description="Helical" evidence="7">
    <location>
        <begin position="459"/>
        <end position="482"/>
    </location>
</feature>
<reference evidence="8" key="1">
    <citation type="submission" date="2023-01" db="EMBL/GenBank/DDBJ databases">
        <authorList>
            <person name="Piombo E."/>
        </authorList>
    </citation>
    <scope>NUCLEOTIDE SEQUENCE</scope>
</reference>
<comment type="subcellular location">
    <subcellularLocation>
        <location evidence="1">Membrane</location>
        <topology evidence="1">Multi-pass membrane protein</topology>
    </subcellularLocation>
</comment>
<feature type="transmembrane region" description="Helical" evidence="7">
    <location>
        <begin position="179"/>
        <end position="198"/>
    </location>
</feature>
<gene>
    <name evidence="8" type="ORF">CCHLO57077_00018811</name>
</gene>
<keyword evidence="4 7" id="KW-1133">Transmembrane helix</keyword>
<keyword evidence="9" id="KW-1185">Reference proteome</keyword>
<feature type="transmembrane region" description="Helical" evidence="7">
    <location>
        <begin position="210"/>
        <end position="229"/>
    </location>
</feature>
<evidence type="ECO:0000256" key="4">
    <source>
        <dbReference type="ARBA" id="ARBA00022989"/>
    </source>
</evidence>
<feature type="compositionally biased region" description="Basic and acidic residues" evidence="6">
    <location>
        <begin position="1"/>
        <end position="20"/>
    </location>
</feature>
<feature type="transmembrane region" description="Helical" evidence="7">
    <location>
        <begin position="289"/>
        <end position="312"/>
    </location>
</feature>
<dbReference type="AlphaFoldDB" id="A0AA35PXE1"/>
<keyword evidence="2" id="KW-0813">Transport</keyword>
<dbReference type="GO" id="GO:0006865">
    <property type="term" value="P:amino acid transport"/>
    <property type="evidence" value="ECO:0007669"/>
    <property type="project" value="InterPro"/>
</dbReference>
<feature type="transmembrane region" description="Helical" evidence="7">
    <location>
        <begin position="85"/>
        <end position="112"/>
    </location>
</feature>
<feature type="transmembrane region" description="Helical" evidence="7">
    <location>
        <begin position="252"/>
        <end position="277"/>
    </location>
</feature>
<dbReference type="Proteomes" id="UP001160390">
    <property type="component" value="Unassembled WGS sequence"/>
</dbReference>
<dbReference type="InterPro" id="IPR004840">
    <property type="entry name" value="Amino_acid_permease_CS"/>
</dbReference>
<evidence type="ECO:0000313" key="8">
    <source>
        <dbReference type="EMBL" id="CAI6087320.1"/>
    </source>
</evidence>
<protein>
    <submittedName>
        <fullName evidence="8">Uncharacterized protein</fullName>
    </submittedName>
</protein>
<evidence type="ECO:0000256" key="2">
    <source>
        <dbReference type="ARBA" id="ARBA00022448"/>
    </source>
</evidence>
<sequence>MGAPDFQDHADKRDPTDLHPHPLAKHPTDGEGDEILQSLGYVPELQRNRSTLQVAFMAFVLASIPYGLSTTLSNPITTGGPVNIIWGWLAVSAMIVCVAISLGEITSVYPIAGGVYYQTFMLAPTCWRREAAWICGWLYVVGNISITLSVTFGTTLFLVSCVNVFETAPGVGVLAGEPYQVFLIFVGITLLSNAISAFGNKWLPWLDTAAIFWTFAGVIAIIITVLVIAKDGRRDAKWVFTHFENNSGWTDGWAFCVGLIHAAYATSSTGMIISMCEEVRQPDVQVPKAMVLTVFINTFAGLLFLIPITFILPDLKYLADLASAQPIPPTIRSAVGSSGAAFALLVPIIVLGIICGIGCITASSRYIWAFARDGAMPGSQWWIRINKRLGIPLNAMILGMVIQILLGLIYFGSSAAFNAFANVGVLTLNASYATPVAISLLTKRKQVKLAKFSAGKFGYIANIVAVAWSILAIPLFCMPLRLPVTVISINYASVVFAAACLVSGLWYWAWGYKNYTGPPTDA</sequence>
<evidence type="ECO:0000256" key="7">
    <source>
        <dbReference type="SAM" id="Phobius"/>
    </source>
</evidence>
<dbReference type="EMBL" id="CABFNP030000798">
    <property type="protein sequence ID" value="CAI6087320.1"/>
    <property type="molecule type" value="Genomic_DNA"/>
</dbReference>
<name>A0AA35PXE1_9HYPO</name>
<keyword evidence="3 7" id="KW-0812">Transmembrane</keyword>
<dbReference type="Gene3D" id="1.20.1740.10">
    <property type="entry name" value="Amino acid/polyamine transporter I"/>
    <property type="match status" value="1"/>
</dbReference>
<feature type="transmembrane region" description="Helical" evidence="7">
    <location>
        <begin position="133"/>
        <end position="159"/>
    </location>
</feature>
<evidence type="ECO:0000256" key="1">
    <source>
        <dbReference type="ARBA" id="ARBA00004141"/>
    </source>
</evidence>
<accession>A0AA35PXE1</accession>
<evidence type="ECO:0000313" key="9">
    <source>
        <dbReference type="Proteomes" id="UP001160390"/>
    </source>
</evidence>
<evidence type="ECO:0000256" key="3">
    <source>
        <dbReference type="ARBA" id="ARBA00022692"/>
    </source>
</evidence>
<comment type="caution">
    <text evidence="8">The sequence shown here is derived from an EMBL/GenBank/DDBJ whole genome shotgun (WGS) entry which is preliminary data.</text>
</comment>
<evidence type="ECO:0000256" key="5">
    <source>
        <dbReference type="ARBA" id="ARBA00023136"/>
    </source>
</evidence>
<proteinExistence type="predicted"/>
<feature type="transmembrane region" description="Helical" evidence="7">
    <location>
        <begin position="342"/>
        <end position="368"/>
    </location>
</feature>
<feature type="transmembrane region" description="Helical" evidence="7">
    <location>
        <begin position="488"/>
        <end position="509"/>
    </location>
</feature>
<evidence type="ECO:0000256" key="6">
    <source>
        <dbReference type="SAM" id="MobiDB-lite"/>
    </source>
</evidence>
<feature type="transmembrane region" description="Helical" evidence="7">
    <location>
        <begin position="389"/>
        <end position="411"/>
    </location>
</feature>
<feature type="region of interest" description="Disordered" evidence="6">
    <location>
        <begin position="1"/>
        <end position="31"/>
    </location>
</feature>
<keyword evidence="5 7" id="KW-0472">Membrane</keyword>
<feature type="transmembrane region" description="Helical" evidence="7">
    <location>
        <begin position="54"/>
        <end position="73"/>
    </location>
</feature>
<dbReference type="InterPro" id="IPR002293">
    <property type="entry name" value="AA/rel_permease1"/>
</dbReference>
<dbReference type="PROSITE" id="PS00218">
    <property type="entry name" value="AMINO_ACID_PERMEASE_1"/>
    <property type="match status" value="1"/>
</dbReference>
<dbReference type="PANTHER" id="PTHR45649:SF23">
    <property type="entry name" value="TRANSPORTER, PUTATIVE (EUROFUNG)-RELATED"/>
    <property type="match status" value="1"/>
</dbReference>